<dbReference type="EMBL" id="MFFS01000045">
    <property type="protein sequence ID" value="OGF21974.1"/>
    <property type="molecule type" value="Genomic_DNA"/>
</dbReference>
<keyword evidence="3 5" id="KW-0687">Ribonucleoprotein</keyword>
<dbReference type="GO" id="GO:0003735">
    <property type="term" value="F:structural constituent of ribosome"/>
    <property type="evidence" value="ECO:0007669"/>
    <property type="project" value="InterPro"/>
</dbReference>
<dbReference type="Proteomes" id="UP000178323">
    <property type="component" value="Unassembled WGS sequence"/>
</dbReference>
<dbReference type="STRING" id="1797985.A2Y83_01580"/>
<evidence type="ECO:0000256" key="2">
    <source>
        <dbReference type="ARBA" id="ARBA00022980"/>
    </source>
</evidence>
<organism evidence="6 7">
    <name type="scientific">Candidatus Falkowbacteria bacterium RBG_13_39_14</name>
    <dbReference type="NCBI Taxonomy" id="1797985"/>
    <lineage>
        <taxon>Bacteria</taxon>
        <taxon>Candidatus Falkowiibacteriota</taxon>
    </lineage>
</organism>
<dbReference type="Pfam" id="PF01783">
    <property type="entry name" value="Ribosomal_L32p"/>
    <property type="match status" value="1"/>
</dbReference>
<dbReference type="GO" id="GO:0006412">
    <property type="term" value="P:translation"/>
    <property type="evidence" value="ECO:0007669"/>
    <property type="project" value="UniProtKB-UniRule"/>
</dbReference>
<accession>A0A1F5S5K0</accession>
<proteinExistence type="inferred from homology"/>
<evidence type="ECO:0000313" key="7">
    <source>
        <dbReference type="Proteomes" id="UP000178323"/>
    </source>
</evidence>
<dbReference type="SUPFAM" id="SSF57829">
    <property type="entry name" value="Zn-binding ribosomal proteins"/>
    <property type="match status" value="1"/>
</dbReference>
<dbReference type="PANTHER" id="PTHR35534:SF1">
    <property type="entry name" value="LARGE RIBOSOMAL SUBUNIT PROTEIN BL32"/>
    <property type="match status" value="1"/>
</dbReference>
<name>A0A1F5S5K0_9BACT</name>
<evidence type="ECO:0000256" key="4">
    <source>
        <dbReference type="ARBA" id="ARBA00035178"/>
    </source>
</evidence>
<dbReference type="InterPro" id="IPR002677">
    <property type="entry name" value="Ribosomal_bL32"/>
</dbReference>
<reference evidence="6 7" key="1">
    <citation type="journal article" date="2016" name="Nat. Commun.">
        <title>Thousands of microbial genomes shed light on interconnected biogeochemical processes in an aquifer system.</title>
        <authorList>
            <person name="Anantharaman K."/>
            <person name="Brown C.T."/>
            <person name="Hug L.A."/>
            <person name="Sharon I."/>
            <person name="Castelle C.J."/>
            <person name="Probst A.J."/>
            <person name="Thomas B.C."/>
            <person name="Singh A."/>
            <person name="Wilkins M.J."/>
            <person name="Karaoz U."/>
            <person name="Brodie E.L."/>
            <person name="Williams K.H."/>
            <person name="Hubbard S.S."/>
            <person name="Banfield J.F."/>
        </authorList>
    </citation>
    <scope>NUCLEOTIDE SEQUENCE [LARGE SCALE GENOMIC DNA]</scope>
</reference>
<gene>
    <name evidence="5" type="primary">rpmF</name>
    <name evidence="6" type="ORF">A2Y83_01580</name>
</gene>
<sequence length="77" mass="8656">MALQSQRRTKSSKKRRASHFALKKQSLAKCLKCGKPVRPHHACDFCGNYKGKEAVKVKSKSAKILAEKKKMLEKAEA</sequence>
<dbReference type="AlphaFoldDB" id="A0A1F5S5K0"/>
<dbReference type="PANTHER" id="PTHR35534">
    <property type="entry name" value="50S RIBOSOMAL PROTEIN L32"/>
    <property type="match status" value="1"/>
</dbReference>
<dbReference type="NCBIfam" id="TIGR01031">
    <property type="entry name" value="rpmF_bact"/>
    <property type="match status" value="1"/>
</dbReference>
<comment type="caution">
    <text evidence="6">The sequence shown here is derived from an EMBL/GenBank/DDBJ whole genome shotgun (WGS) entry which is preliminary data.</text>
</comment>
<dbReference type="InterPro" id="IPR011332">
    <property type="entry name" value="Ribosomal_zn-bd"/>
</dbReference>
<comment type="similarity">
    <text evidence="1 5">Belongs to the bacterial ribosomal protein bL32 family.</text>
</comment>
<keyword evidence="2 5" id="KW-0689">Ribosomal protein</keyword>
<dbReference type="GO" id="GO:0015934">
    <property type="term" value="C:large ribosomal subunit"/>
    <property type="evidence" value="ECO:0007669"/>
    <property type="project" value="InterPro"/>
</dbReference>
<evidence type="ECO:0000256" key="1">
    <source>
        <dbReference type="ARBA" id="ARBA00008560"/>
    </source>
</evidence>
<dbReference type="HAMAP" id="MF_00340">
    <property type="entry name" value="Ribosomal_bL32"/>
    <property type="match status" value="1"/>
</dbReference>
<dbReference type="InterPro" id="IPR044957">
    <property type="entry name" value="Ribosomal_bL32_bact"/>
</dbReference>
<evidence type="ECO:0000256" key="3">
    <source>
        <dbReference type="ARBA" id="ARBA00023274"/>
    </source>
</evidence>
<evidence type="ECO:0000256" key="5">
    <source>
        <dbReference type="HAMAP-Rule" id="MF_00340"/>
    </source>
</evidence>
<evidence type="ECO:0000313" key="6">
    <source>
        <dbReference type="EMBL" id="OGF21974.1"/>
    </source>
</evidence>
<protein>
    <recommendedName>
        <fullName evidence="4 5">Large ribosomal subunit protein bL32</fullName>
    </recommendedName>
</protein>